<keyword evidence="3" id="KW-1185">Reference proteome</keyword>
<evidence type="ECO:0000259" key="1">
    <source>
        <dbReference type="Pfam" id="PF13480"/>
    </source>
</evidence>
<reference evidence="3" key="1">
    <citation type="journal article" date="2019" name="Int. J. Syst. Evol. Microbiol.">
        <title>The Global Catalogue of Microorganisms (GCM) 10K type strain sequencing project: providing services to taxonomists for standard genome sequencing and annotation.</title>
        <authorList>
            <consortium name="The Broad Institute Genomics Platform"/>
            <consortium name="The Broad Institute Genome Sequencing Center for Infectious Disease"/>
            <person name="Wu L."/>
            <person name="Ma J."/>
        </authorList>
    </citation>
    <scope>NUCLEOTIDE SEQUENCE [LARGE SCALE GENOMIC DNA]</scope>
    <source>
        <strain evidence="3">JCM 15974</strain>
    </source>
</reference>
<dbReference type="Pfam" id="PF13480">
    <property type="entry name" value="Acetyltransf_6"/>
    <property type="match status" value="1"/>
</dbReference>
<organism evidence="2 3">
    <name type="scientific">Aquimarina litoralis</name>
    <dbReference type="NCBI Taxonomy" id="584605"/>
    <lineage>
        <taxon>Bacteria</taxon>
        <taxon>Pseudomonadati</taxon>
        <taxon>Bacteroidota</taxon>
        <taxon>Flavobacteriia</taxon>
        <taxon>Flavobacteriales</taxon>
        <taxon>Flavobacteriaceae</taxon>
        <taxon>Aquimarina</taxon>
    </lineage>
</organism>
<gene>
    <name evidence="2" type="ORF">GCM10009430_44620</name>
</gene>
<comment type="caution">
    <text evidence="2">The sequence shown here is derived from an EMBL/GenBank/DDBJ whole genome shotgun (WGS) entry which is preliminary data.</text>
</comment>
<dbReference type="InterPro" id="IPR050644">
    <property type="entry name" value="PG_Glycine_Bridge_Synth"/>
</dbReference>
<feature type="domain" description="BioF2-like acetyltransferase" evidence="1">
    <location>
        <begin position="157"/>
        <end position="281"/>
    </location>
</feature>
<dbReference type="InterPro" id="IPR016181">
    <property type="entry name" value="Acyl_CoA_acyltransferase"/>
</dbReference>
<dbReference type="PANTHER" id="PTHR36174">
    <property type="entry name" value="LIPID II:GLYCINE GLYCYLTRANSFERASE"/>
    <property type="match status" value="1"/>
</dbReference>
<dbReference type="SUPFAM" id="SSF55729">
    <property type="entry name" value="Acyl-CoA N-acyltransferases (Nat)"/>
    <property type="match status" value="1"/>
</dbReference>
<accession>A0ABP3UJ17</accession>
<name>A0ABP3UJ17_9FLAO</name>
<dbReference type="Proteomes" id="UP001501758">
    <property type="component" value="Unassembled WGS sequence"/>
</dbReference>
<protein>
    <recommendedName>
        <fullName evidence="1">BioF2-like acetyltransferase domain-containing protein</fullName>
    </recommendedName>
</protein>
<proteinExistence type="predicted"/>
<dbReference type="RefSeq" id="WP_343914461.1">
    <property type="nucleotide sequence ID" value="NZ_BAAAGE010000006.1"/>
</dbReference>
<dbReference type="InterPro" id="IPR038740">
    <property type="entry name" value="BioF2-like_GNAT_dom"/>
</dbReference>
<dbReference type="EMBL" id="BAAAGE010000006">
    <property type="protein sequence ID" value="GAA0731936.1"/>
    <property type="molecule type" value="Genomic_DNA"/>
</dbReference>
<sequence>MSTYVIKRYHKDHYSIWNSFIDTAKNGTFLFKRDFTEYHSDRFQDFSLLVFDQDKLIGVLPANVKGTEVYSHLGLTYGGLILKKRIGGERVKNMVHQIIDFLRLHDITDLYVKSIPVFYHQQPSNEFLFFLSELGAKPYRRDLNLAIDYQRPFTIHKSKLKHYKKRAGLGFEIREEDDFSVFWNQVLKPRLKEKHDTKPVHTIEEIHLLKHNFPKAIQQFVILLDNEVLGGITVFKTKEVVKSQYGAVTDKGETHRALDFLFISLIEKYKNEGYRFFDMGTVTDNNYGLLKQKEELGCEIYTQDFYRLSL</sequence>
<dbReference type="PANTHER" id="PTHR36174:SF1">
    <property type="entry name" value="LIPID II:GLYCINE GLYCYLTRANSFERASE"/>
    <property type="match status" value="1"/>
</dbReference>
<dbReference type="Gene3D" id="3.40.630.30">
    <property type="match status" value="1"/>
</dbReference>
<evidence type="ECO:0000313" key="2">
    <source>
        <dbReference type="EMBL" id="GAA0731936.1"/>
    </source>
</evidence>
<evidence type="ECO:0000313" key="3">
    <source>
        <dbReference type="Proteomes" id="UP001501758"/>
    </source>
</evidence>